<feature type="transmembrane region" description="Helical" evidence="5">
    <location>
        <begin position="189"/>
        <end position="210"/>
    </location>
</feature>
<proteinExistence type="predicted"/>
<dbReference type="STRING" id="235985.SAMN05414137_103533"/>
<evidence type="ECO:0000256" key="5">
    <source>
        <dbReference type="SAM" id="Phobius"/>
    </source>
</evidence>
<dbReference type="eggNOG" id="COG0385">
    <property type="taxonomic scope" value="Bacteria"/>
</dbReference>
<keyword evidence="4 5" id="KW-0472">Membrane</keyword>
<dbReference type="InterPro" id="IPR004710">
    <property type="entry name" value="Bilac:Na_transpt"/>
</dbReference>
<dbReference type="PANTHER" id="PTHR10361:SF28">
    <property type="entry name" value="P3 PROTEIN-RELATED"/>
    <property type="match status" value="1"/>
</dbReference>
<evidence type="ECO:0000313" key="6">
    <source>
        <dbReference type="EMBL" id="SEK79858.1"/>
    </source>
</evidence>
<gene>
    <name evidence="6" type="ORF">SAMN05414137_103533</name>
</gene>
<dbReference type="AlphaFoldDB" id="A0A1H7JZ62"/>
<evidence type="ECO:0000256" key="1">
    <source>
        <dbReference type="ARBA" id="ARBA00004141"/>
    </source>
</evidence>
<feature type="transmembrane region" description="Helical" evidence="5">
    <location>
        <begin position="149"/>
        <end position="169"/>
    </location>
</feature>
<feature type="transmembrane region" description="Helical" evidence="5">
    <location>
        <begin position="262"/>
        <end position="285"/>
    </location>
</feature>
<feature type="transmembrane region" description="Helical" evidence="5">
    <location>
        <begin position="222"/>
        <end position="242"/>
    </location>
</feature>
<feature type="transmembrane region" description="Helical" evidence="5">
    <location>
        <begin position="88"/>
        <end position="110"/>
    </location>
</feature>
<dbReference type="Proteomes" id="UP000183015">
    <property type="component" value="Unassembled WGS sequence"/>
</dbReference>
<organism evidence="6 7">
    <name type="scientific">Streptacidiphilus jiangxiensis</name>
    <dbReference type="NCBI Taxonomy" id="235985"/>
    <lineage>
        <taxon>Bacteria</taxon>
        <taxon>Bacillati</taxon>
        <taxon>Actinomycetota</taxon>
        <taxon>Actinomycetes</taxon>
        <taxon>Kitasatosporales</taxon>
        <taxon>Streptomycetaceae</taxon>
        <taxon>Streptacidiphilus</taxon>
    </lineage>
</organism>
<evidence type="ECO:0000256" key="3">
    <source>
        <dbReference type="ARBA" id="ARBA00022989"/>
    </source>
</evidence>
<feature type="transmembrane region" description="Helical" evidence="5">
    <location>
        <begin position="122"/>
        <end position="142"/>
    </location>
</feature>
<keyword evidence="2 5" id="KW-0812">Transmembrane</keyword>
<comment type="subcellular location">
    <subcellularLocation>
        <location evidence="1">Membrane</location>
        <topology evidence="1">Multi-pass membrane protein</topology>
    </subcellularLocation>
</comment>
<keyword evidence="3 5" id="KW-1133">Transmembrane helix</keyword>
<evidence type="ECO:0000256" key="2">
    <source>
        <dbReference type="ARBA" id="ARBA00022692"/>
    </source>
</evidence>
<dbReference type="InterPro" id="IPR002657">
    <property type="entry name" value="BilAc:Na_symport/Acr3"/>
</dbReference>
<dbReference type="GO" id="GO:0016020">
    <property type="term" value="C:membrane"/>
    <property type="evidence" value="ECO:0007669"/>
    <property type="project" value="UniProtKB-SubCell"/>
</dbReference>
<dbReference type="EMBL" id="FOAZ01000003">
    <property type="protein sequence ID" value="SEK79858.1"/>
    <property type="molecule type" value="Genomic_DNA"/>
</dbReference>
<keyword evidence="7" id="KW-1185">Reference proteome</keyword>
<dbReference type="RefSeq" id="WP_042453726.1">
    <property type="nucleotide sequence ID" value="NZ_BBPN01000030.1"/>
</dbReference>
<dbReference type="Gene3D" id="1.20.1530.20">
    <property type="match status" value="1"/>
</dbReference>
<feature type="transmembrane region" description="Helical" evidence="5">
    <location>
        <begin position="48"/>
        <end position="67"/>
    </location>
</feature>
<dbReference type="Pfam" id="PF01758">
    <property type="entry name" value="SBF"/>
    <property type="match status" value="1"/>
</dbReference>
<name>A0A1H7JZ62_STRJI</name>
<evidence type="ECO:0000256" key="4">
    <source>
        <dbReference type="ARBA" id="ARBA00023136"/>
    </source>
</evidence>
<evidence type="ECO:0000313" key="7">
    <source>
        <dbReference type="Proteomes" id="UP000183015"/>
    </source>
</evidence>
<feature type="transmembrane region" description="Helical" evidence="5">
    <location>
        <begin position="21"/>
        <end position="36"/>
    </location>
</feature>
<sequence>MTSLNVNGLLTLLVESAQRRLLWIMLLAYALAAGWPEPGLALRGVTPLQLAGAAVPLQAGLLAVMVFNAGLTARAEALPGLLRHPRALLVGIAANALLPTVLLAVGAVAAQGWHSPHEAQSLLVGLALVGAMPVAAGATVFAQGSEGNATLTLGLVIGSTLLSPLTIPLGLHLGGFLASGPYAADLHAAAAHACSVLAVVTVVLPCAFGLGLGRLLRARHPALLTAALPSVRVVNLAVVVLLSYTNACGGLGQVVARPDPDFLLLVAVAAAAMCGGSFLTGWVLAGRLGLPRADAIALAYASGMNNSSAGAVVAVTRLPGNPAVLVPILAYSVLQKILASQLGAFVRHARFDDETSVGR</sequence>
<reference evidence="7" key="1">
    <citation type="submission" date="2016-10" db="EMBL/GenBank/DDBJ databases">
        <authorList>
            <person name="Varghese N."/>
        </authorList>
    </citation>
    <scope>NUCLEOTIDE SEQUENCE [LARGE SCALE GENOMIC DNA]</scope>
    <source>
        <strain evidence="7">DSM 45096 / BCRC 16803 / CGMCC 4.1857 / CIP 109030 / JCM 12277 / KCTC 19219 / NBRC 100920 / 33214</strain>
    </source>
</reference>
<protein>
    <submittedName>
        <fullName evidence="6">Bile acid:Na+ symporter, BASS family</fullName>
    </submittedName>
</protein>
<dbReference type="InterPro" id="IPR038770">
    <property type="entry name" value="Na+/solute_symporter_sf"/>
</dbReference>
<accession>A0A1H7JZ62</accession>
<dbReference type="PANTHER" id="PTHR10361">
    <property type="entry name" value="SODIUM-BILE ACID COTRANSPORTER"/>
    <property type="match status" value="1"/>
</dbReference>